<dbReference type="AlphaFoldDB" id="A0AAQ0HET7"/>
<dbReference type="Proteomes" id="UP000256794">
    <property type="component" value="Unassembled WGS sequence"/>
</dbReference>
<evidence type="ECO:0000256" key="2">
    <source>
        <dbReference type="ARBA" id="ARBA00022448"/>
    </source>
</evidence>
<accession>A0AAQ0HET7</accession>
<evidence type="ECO:0000256" key="4">
    <source>
        <dbReference type="ARBA" id="ARBA00022970"/>
    </source>
</evidence>
<dbReference type="SUPFAM" id="SSF53822">
    <property type="entry name" value="Periplasmic binding protein-like I"/>
    <property type="match status" value="1"/>
</dbReference>
<reference evidence="7 8" key="1">
    <citation type="submission" date="2018-08" db="EMBL/GenBank/DDBJ databases">
        <title>Genomic Encyclopedia of Archaeal and Bacterial Type Strains, Phase II (KMG-II): from individual species to whole genera.</title>
        <authorList>
            <person name="Goeker M."/>
        </authorList>
    </citation>
    <scope>NUCLEOTIDE SEQUENCE [LARGE SCALE GENOMIC DNA]</scope>
    <source>
        <strain evidence="7 8">DSM 582</strain>
    </source>
</reference>
<evidence type="ECO:0000256" key="5">
    <source>
        <dbReference type="SAM" id="SignalP"/>
    </source>
</evidence>
<evidence type="ECO:0000313" key="7">
    <source>
        <dbReference type="EMBL" id="REG34105.1"/>
    </source>
</evidence>
<dbReference type="Gene3D" id="3.40.50.2300">
    <property type="match status" value="2"/>
</dbReference>
<feature type="signal peptide" evidence="5">
    <location>
        <begin position="1"/>
        <end position="25"/>
    </location>
</feature>
<dbReference type="RefSeq" id="WP_036758296.1">
    <property type="nucleotide sequence ID" value="NZ_CP035287.1"/>
</dbReference>
<feature type="chain" id="PRO_5043031338" evidence="5">
    <location>
        <begin position="26"/>
        <end position="432"/>
    </location>
</feature>
<dbReference type="PRINTS" id="PR00337">
    <property type="entry name" value="LEUILEVALBP"/>
</dbReference>
<sequence length="432" mass="46403">MPKPKFRLAMTAAAAAALMTGAGWAQDKPARLDLGVFTFLSGPSAAYGLPGKQGAELMIERINAQGGIGGVPVSATYVDEAQGAEGVIAEYRRLAEGGRAQAMIAALSSGNCLALSPLADQLKMPTIGWNCDTHQLFLKDQPDYFYRPNGNTIAEFMAYTLYFLQQHPEVKRVAIINPDYAFGHDAAEIVKATLKAVRPEVEIVAELYPKLGASTYQTEISRLSAARPDVVFSNLWGGDLENFVRQAGPRGLFRQSAVVLALGETVMQRVDLPEGTIVGVLGDGWWMSPDARTIGEAEPFAAAYREKYGSDPVFPTIKMANSLIVLKAAYEKAISDNDGAWPDREQVVAALEGLSVQTLTGTTTFRDDNDGVVDQVIGTVGRAEGVDRPVMTGMVRYDGEALLAPVGQDPIAWIGTLTPDFLADLPRPGSYN</sequence>
<comment type="similarity">
    <text evidence="1">Belongs to the leucine-binding protein family.</text>
</comment>
<keyword evidence="4" id="KW-0029">Amino-acid transport</keyword>
<dbReference type="InterPro" id="IPR051010">
    <property type="entry name" value="BCAA_transport"/>
</dbReference>
<evidence type="ECO:0000259" key="6">
    <source>
        <dbReference type="Pfam" id="PF13458"/>
    </source>
</evidence>
<dbReference type="CDD" id="cd06330">
    <property type="entry name" value="PBP1_As_SBP-like"/>
    <property type="match status" value="1"/>
</dbReference>
<dbReference type="EMBL" id="QUMX01000039">
    <property type="protein sequence ID" value="REG34105.1"/>
    <property type="molecule type" value="Genomic_DNA"/>
</dbReference>
<keyword evidence="2" id="KW-0813">Transport</keyword>
<keyword evidence="8" id="KW-1185">Reference proteome</keyword>
<dbReference type="InterPro" id="IPR000709">
    <property type="entry name" value="Leu_Ile_Val-bd"/>
</dbReference>
<evidence type="ECO:0000256" key="3">
    <source>
        <dbReference type="ARBA" id="ARBA00022729"/>
    </source>
</evidence>
<name>A0AAQ0HET7_PARVE</name>
<comment type="caution">
    <text evidence="7">The sequence shown here is derived from an EMBL/GenBank/DDBJ whole genome shotgun (WGS) entry which is preliminary data.</text>
</comment>
<dbReference type="InterPro" id="IPR028081">
    <property type="entry name" value="Leu-bd"/>
</dbReference>
<dbReference type="PANTHER" id="PTHR30483:SF37">
    <property type="entry name" value="ABC TRANSPORTER SUBSTRATE-BINDING PROTEIN"/>
    <property type="match status" value="1"/>
</dbReference>
<dbReference type="Pfam" id="PF13458">
    <property type="entry name" value="Peripla_BP_6"/>
    <property type="match status" value="1"/>
</dbReference>
<dbReference type="InterPro" id="IPR028082">
    <property type="entry name" value="Peripla_BP_I"/>
</dbReference>
<gene>
    <name evidence="7" type="ORF">ATH84_103934</name>
</gene>
<evidence type="ECO:0000313" key="8">
    <source>
        <dbReference type="Proteomes" id="UP000256794"/>
    </source>
</evidence>
<evidence type="ECO:0000256" key="1">
    <source>
        <dbReference type="ARBA" id="ARBA00010062"/>
    </source>
</evidence>
<keyword evidence="3 5" id="KW-0732">Signal</keyword>
<protein>
    <submittedName>
        <fullName evidence="7">Branched-chain amino acid transport system substrate-binding protein</fullName>
    </submittedName>
</protein>
<feature type="domain" description="Leucine-binding protein" evidence="6">
    <location>
        <begin position="34"/>
        <end position="373"/>
    </location>
</feature>
<dbReference type="PANTHER" id="PTHR30483">
    <property type="entry name" value="LEUCINE-SPECIFIC-BINDING PROTEIN"/>
    <property type="match status" value="1"/>
</dbReference>
<dbReference type="GO" id="GO:0006865">
    <property type="term" value="P:amino acid transport"/>
    <property type="evidence" value="ECO:0007669"/>
    <property type="project" value="UniProtKB-KW"/>
</dbReference>
<proteinExistence type="inferred from homology"/>
<organism evidence="7 8">
    <name type="scientific">Paracoccus versutus</name>
    <name type="common">Thiobacillus versutus</name>
    <dbReference type="NCBI Taxonomy" id="34007"/>
    <lineage>
        <taxon>Bacteria</taxon>
        <taxon>Pseudomonadati</taxon>
        <taxon>Pseudomonadota</taxon>
        <taxon>Alphaproteobacteria</taxon>
        <taxon>Rhodobacterales</taxon>
        <taxon>Paracoccaceae</taxon>
        <taxon>Paracoccus</taxon>
    </lineage>
</organism>